<comment type="caution">
    <text evidence="2">The sequence shown here is derived from an EMBL/GenBank/DDBJ whole genome shotgun (WGS) entry which is preliminary data.</text>
</comment>
<gene>
    <name evidence="2" type="ORF">V5O48_001986</name>
</gene>
<feature type="compositionally biased region" description="Basic and acidic residues" evidence="1">
    <location>
        <begin position="96"/>
        <end position="122"/>
    </location>
</feature>
<feature type="compositionally biased region" description="Polar residues" evidence="1">
    <location>
        <begin position="213"/>
        <end position="223"/>
    </location>
</feature>
<feature type="compositionally biased region" description="Polar residues" evidence="1">
    <location>
        <begin position="60"/>
        <end position="94"/>
    </location>
</feature>
<protein>
    <submittedName>
        <fullName evidence="2">Uncharacterized protein</fullName>
    </submittedName>
</protein>
<sequence>MPTFLIGPPRTFSTKGAESADSPKKLRVAAFQATRQTLSALKTVSVFSRVSRLSAVSAEPRSSTTATQSTNLSSRKTSPLRSTLSAGSNSSIVKNGTKEAPRLREGVAANKDRAVDMRRDRAGTGMATNSSQKETNTRKTRSIPSRESPVIPTKTPTPSGPAARTKTLSSTSNLTAPTPGAIGMRRSGVAPSVAKKRALKPRAGSAGARTGTEAASNVTQLHRPNQAATSASTTPRPAIPKHASSNARAAAVSRAQPPSTRLAGITGSSQATTSRSRLVRSPPAQEGVTKRRLVGSSGIEERSRTLARTSKEESPNVPRPVATTSSRRSITRPPLRWR</sequence>
<feature type="region of interest" description="Disordered" evidence="1">
    <location>
        <begin position="53"/>
        <end position="338"/>
    </location>
</feature>
<evidence type="ECO:0000313" key="3">
    <source>
        <dbReference type="Proteomes" id="UP001465976"/>
    </source>
</evidence>
<name>A0ABR3FX22_9AGAR</name>
<organism evidence="2 3">
    <name type="scientific">Marasmius crinis-equi</name>
    <dbReference type="NCBI Taxonomy" id="585013"/>
    <lineage>
        <taxon>Eukaryota</taxon>
        <taxon>Fungi</taxon>
        <taxon>Dikarya</taxon>
        <taxon>Basidiomycota</taxon>
        <taxon>Agaricomycotina</taxon>
        <taxon>Agaricomycetes</taxon>
        <taxon>Agaricomycetidae</taxon>
        <taxon>Agaricales</taxon>
        <taxon>Marasmiineae</taxon>
        <taxon>Marasmiaceae</taxon>
        <taxon>Marasmius</taxon>
    </lineage>
</organism>
<feature type="compositionally biased region" description="Low complexity" evidence="1">
    <location>
        <begin position="243"/>
        <end position="255"/>
    </location>
</feature>
<dbReference type="Proteomes" id="UP001465976">
    <property type="component" value="Unassembled WGS sequence"/>
</dbReference>
<reference evidence="2 3" key="1">
    <citation type="submission" date="2024-02" db="EMBL/GenBank/DDBJ databases">
        <title>A draft genome for the cacao thread blight pathogen Marasmius crinis-equi.</title>
        <authorList>
            <person name="Cohen S.P."/>
            <person name="Baruah I.K."/>
            <person name="Amoako-Attah I."/>
            <person name="Bukari Y."/>
            <person name="Meinhardt L.W."/>
            <person name="Bailey B.A."/>
        </authorList>
    </citation>
    <scope>NUCLEOTIDE SEQUENCE [LARGE SCALE GENOMIC DNA]</scope>
    <source>
        <strain evidence="2 3">GH-76</strain>
    </source>
</reference>
<evidence type="ECO:0000313" key="2">
    <source>
        <dbReference type="EMBL" id="KAL0580051.1"/>
    </source>
</evidence>
<proteinExistence type="predicted"/>
<feature type="compositionally biased region" description="Basic and acidic residues" evidence="1">
    <location>
        <begin position="299"/>
        <end position="314"/>
    </location>
</feature>
<feature type="compositionally biased region" description="Polar residues" evidence="1">
    <location>
        <begin position="166"/>
        <end position="176"/>
    </location>
</feature>
<evidence type="ECO:0000256" key="1">
    <source>
        <dbReference type="SAM" id="MobiDB-lite"/>
    </source>
</evidence>
<feature type="compositionally biased region" description="Polar residues" evidence="1">
    <location>
        <begin position="266"/>
        <end position="276"/>
    </location>
</feature>
<accession>A0ABR3FX22</accession>
<dbReference type="EMBL" id="JBAHYK010000041">
    <property type="protein sequence ID" value="KAL0580051.1"/>
    <property type="molecule type" value="Genomic_DNA"/>
</dbReference>
<feature type="region of interest" description="Disordered" evidence="1">
    <location>
        <begin position="1"/>
        <end position="23"/>
    </location>
</feature>
<keyword evidence="3" id="KW-1185">Reference proteome</keyword>